<dbReference type="AlphaFoldDB" id="A0A9C7L967"/>
<accession>A0A9C7L967</accession>
<dbReference type="Pfam" id="PF12867">
    <property type="entry name" value="DinB_2"/>
    <property type="match status" value="1"/>
</dbReference>
<protein>
    <recommendedName>
        <fullName evidence="1">DinB-like domain-containing protein</fullName>
    </recommendedName>
</protein>
<dbReference type="InterPro" id="IPR034660">
    <property type="entry name" value="DinB/YfiT-like"/>
</dbReference>
<gene>
    <name evidence="2" type="ORF">NEOCIP111885_00665</name>
</gene>
<dbReference type="RefSeq" id="WP_230495250.1">
    <property type="nucleotide sequence ID" value="NZ_CAKJTG010000003.1"/>
</dbReference>
<dbReference type="Proteomes" id="UP000789845">
    <property type="component" value="Unassembled WGS sequence"/>
</dbReference>
<feature type="domain" description="DinB-like" evidence="1">
    <location>
        <begin position="5"/>
        <end position="152"/>
    </location>
</feature>
<comment type="caution">
    <text evidence="2">The sequence shown here is derived from an EMBL/GenBank/DDBJ whole genome shotgun (WGS) entry which is preliminary data.</text>
</comment>
<sequence length="161" mass="18810">MKHNKEVREEVLKSVIGLTDSQLNEKPTGKWSIMQVLEHLYLLERLIVHQMSKLMNSDEEAVIEDKPINQIIDRTSKFDAPSYVTPSDEFMTLTTIQEKLHKSRSALEAFIVDADEEKMLKRTIPHPVFGPFHLKQWVEIIGWHEKRHLEQIEEIKAELGL</sequence>
<organism evidence="2 3">
    <name type="scientific">Pseudoneobacillus rhizosphaerae</name>
    <dbReference type="NCBI Taxonomy" id="2880968"/>
    <lineage>
        <taxon>Bacteria</taxon>
        <taxon>Bacillati</taxon>
        <taxon>Bacillota</taxon>
        <taxon>Bacilli</taxon>
        <taxon>Bacillales</taxon>
        <taxon>Bacillaceae</taxon>
        <taxon>Pseudoneobacillus</taxon>
    </lineage>
</organism>
<evidence type="ECO:0000313" key="2">
    <source>
        <dbReference type="EMBL" id="CAG9606977.1"/>
    </source>
</evidence>
<dbReference type="SUPFAM" id="SSF109854">
    <property type="entry name" value="DinB/YfiT-like putative metalloenzymes"/>
    <property type="match status" value="1"/>
</dbReference>
<dbReference type="Gene3D" id="1.20.120.450">
    <property type="entry name" value="dinb family like domain"/>
    <property type="match status" value="1"/>
</dbReference>
<dbReference type="EMBL" id="CAKJTG010000003">
    <property type="protein sequence ID" value="CAG9606977.1"/>
    <property type="molecule type" value="Genomic_DNA"/>
</dbReference>
<evidence type="ECO:0000259" key="1">
    <source>
        <dbReference type="Pfam" id="PF12867"/>
    </source>
</evidence>
<name>A0A9C7L967_9BACI</name>
<reference evidence="2" key="1">
    <citation type="submission" date="2021-10" db="EMBL/GenBank/DDBJ databases">
        <authorList>
            <person name="Criscuolo A."/>
        </authorList>
    </citation>
    <scope>NUCLEOTIDE SEQUENCE</scope>
    <source>
        <strain evidence="2">CIP111885</strain>
    </source>
</reference>
<proteinExistence type="predicted"/>
<keyword evidence="3" id="KW-1185">Reference proteome</keyword>
<evidence type="ECO:0000313" key="3">
    <source>
        <dbReference type="Proteomes" id="UP000789845"/>
    </source>
</evidence>
<dbReference type="InterPro" id="IPR024775">
    <property type="entry name" value="DinB-like"/>
</dbReference>